<name>A0AA37I209_XYLRU</name>
<dbReference type="AlphaFoldDB" id="A0AA37I209"/>
<dbReference type="EMBL" id="BPTT01000001">
    <property type="protein sequence ID" value="GJG32967.1"/>
    <property type="molecule type" value="Genomic_DNA"/>
</dbReference>
<dbReference type="Proteomes" id="UP000887097">
    <property type="component" value="Unassembled WGS sequence"/>
</dbReference>
<evidence type="ECO:0000313" key="2">
    <source>
        <dbReference type="Proteomes" id="UP000887097"/>
    </source>
</evidence>
<evidence type="ECO:0000313" key="1">
    <source>
        <dbReference type="EMBL" id="GJG32967.1"/>
    </source>
</evidence>
<comment type="caution">
    <text evidence="1">The sequence shown here is derived from an EMBL/GenBank/DDBJ whole genome shotgun (WGS) entry which is preliminary data.</text>
</comment>
<sequence length="166" mass="18771">MEFYNAASRLYVLHFIEVAEIGSHRVLYFVLRLADGMRGGAPDKEVGRMIVAVITQYLEEHPGELVCYCHSDNPLTNAINRIFHLWARSNSDITDGRVTFFDGAGHHAEGCGLHFMVIHHLKCQDIAELKAYILENSDAFAASVREQIILLHEIEEKIHKSDHAVC</sequence>
<organism evidence="1 2">
    <name type="scientific">Xylanibacter ruminicola</name>
    <name type="common">Prevotella ruminicola</name>
    <dbReference type="NCBI Taxonomy" id="839"/>
    <lineage>
        <taxon>Bacteria</taxon>
        <taxon>Pseudomonadati</taxon>
        <taxon>Bacteroidota</taxon>
        <taxon>Bacteroidia</taxon>
        <taxon>Bacteroidales</taxon>
        <taxon>Prevotellaceae</taxon>
        <taxon>Xylanibacter</taxon>
    </lineage>
</organism>
<gene>
    <name evidence="1" type="ORF">PRMUPPPA20_10760</name>
</gene>
<proteinExistence type="predicted"/>
<accession>A0AA37I209</accession>
<protein>
    <submittedName>
        <fullName evidence="1">Uncharacterized protein</fullName>
    </submittedName>
</protein>
<reference evidence="1" key="1">
    <citation type="submission" date="2021-08" db="EMBL/GenBank/DDBJ databases">
        <title>Prevotella lacticifex sp. nov., isolated from rumen of cow.</title>
        <authorList>
            <person name="Shinkai T."/>
            <person name="Ikeyama N."/>
            <person name="Kumagai M."/>
            <person name="Ohmori H."/>
            <person name="Sakamoto M."/>
            <person name="Ohkuma M."/>
            <person name="Mitsumori M."/>
        </authorList>
    </citation>
    <scope>NUCLEOTIDE SEQUENCE</scope>
    <source>
        <strain evidence="1">JCM 8259</strain>
    </source>
</reference>